<dbReference type="Gene3D" id="3.40.630.30">
    <property type="match status" value="1"/>
</dbReference>
<dbReference type="EMBL" id="CP003060">
    <property type="protein sequence ID" value="AEP30623.1"/>
    <property type="molecule type" value="Genomic_DNA"/>
</dbReference>
<dbReference type="Proteomes" id="UP000009282">
    <property type="component" value="Chromosome"/>
</dbReference>
<dbReference type="InterPro" id="IPR022484">
    <property type="entry name" value="PEP-CTERM/exosrtase_acylTfrase"/>
</dbReference>
<protein>
    <recommendedName>
        <fullName evidence="3">PEP-CTERM/exosortase system-associated acyltransferase</fullName>
    </recommendedName>
</protein>
<dbReference type="eggNOG" id="COG3916">
    <property type="taxonomic scope" value="Bacteria"/>
</dbReference>
<keyword evidence="2" id="KW-1185">Reference proteome</keyword>
<proteinExistence type="predicted"/>
<organism evidence="1 2">
    <name type="scientific">Glaciecola nitratireducens (strain JCM 12485 / KCTC 12276 / FR1064)</name>
    <dbReference type="NCBI Taxonomy" id="1085623"/>
    <lineage>
        <taxon>Bacteria</taxon>
        <taxon>Pseudomonadati</taxon>
        <taxon>Pseudomonadota</taxon>
        <taxon>Gammaproteobacteria</taxon>
        <taxon>Alteromonadales</taxon>
        <taxon>Alteromonadaceae</taxon>
        <taxon>Brumicola</taxon>
    </lineage>
</organism>
<dbReference type="InterPro" id="IPR016181">
    <property type="entry name" value="Acyl_CoA_acyltransferase"/>
</dbReference>
<gene>
    <name evidence="1" type="ordered locus">GNIT_2526</name>
</gene>
<reference evidence="1 2" key="1">
    <citation type="journal article" date="2011" name="J. Bacteriol.">
        <title>Complete genome sequence of seawater bacterium Glaciecola nitratireducens FR1064T.</title>
        <authorList>
            <person name="Bian F."/>
            <person name="Qin Q.L."/>
            <person name="Xie B.B."/>
            <person name="Shu Y.L."/>
            <person name="Zhang X.Y."/>
            <person name="Yu Y."/>
            <person name="Chen B."/>
            <person name="Chen X.L."/>
            <person name="Zhou B.C."/>
            <person name="Zhang Y.Z."/>
        </authorList>
    </citation>
    <scope>NUCLEOTIDE SEQUENCE [LARGE SCALE GENOMIC DNA]</scope>
    <source>
        <strain evidence="2">JCM 12485 / KCTC 12276 / FR1064</strain>
    </source>
</reference>
<evidence type="ECO:0008006" key="3">
    <source>
        <dbReference type="Google" id="ProtNLM"/>
    </source>
</evidence>
<dbReference type="HOGENOM" id="CLU_072758_1_0_6"/>
<sequence length="259" mass="29720">MAFIKKSWGSYQKLKEAHEISYHFSQFLAPVIANSHHKKQCVYGLRHNVYCEELNFEPIKDDKQEIDEFDAFSEYCLIQHVHSEAFAGTVRVVSPMKEGELLPIEKYCMNTITDDNFSPTNFKRAEICEISRLAVPAAFRRRKADHFIGAATGNINKFIYSETELRCFPFIAVGLYFSAAALALKLDKKHAFVMMEPRLAKSMGYVGIKFKQIGPVVDYHGKRAPYYINADLLYSNLSKGFKVMLENIQEHIDGQKIEL</sequence>
<evidence type="ECO:0000313" key="1">
    <source>
        <dbReference type="EMBL" id="AEP30623.1"/>
    </source>
</evidence>
<dbReference type="NCBIfam" id="TIGR03694">
    <property type="entry name" value="exosort_acyl"/>
    <property type="match status" value="1"/>
</dbReference>
<evidence type="ECO:0000313" key="2">
    <source>
        <dbReference type="Proteomes" id="UP000009282"/>
    </source>
</evidence>
<dbReference type="STRING" id="1085623.GNIT_2526"/>
<name>G4QM52_GLANF</name>
<dbReference type="SUPFAM" id="SSF55729">
    <property type="entry name" value="Acyl-CoA N-acyltransferases (Nat)"/>
    <property type="match status" value="1"/>
</dbReference>
<dbReference type="KEGG" id="gni:GNIT_2526"/>
<dbReference type="AlphaFoldDB" id="G4QM52"/>
<dbReference type="Pfam" id="PF13444">
    <property type="entry name" value="Acetyltransf_5"/>
    <property type="match status" value="1"/>
</dbReference>
<accession>G4QM52</accession>